<keyword evidence="5" id="KW-0378">Hydrolase</keyword>
<dbReference type="Pfam" id="PF17917">
    <property type="entry name" value="RT_RNaseH"/>
    <property type="match status" value="1"/>
</dbReference>
<dbReference type="EMBL" id="AVOT02005751">
    <property type="protein sequence ID" value="MBW0479873.1"/>
    <property type="molecule type" value="Genomic_DNA"/>
</dbReference>
<evidence type="ECO:0000256" key="1">
    <source>
        <dbReference type="ARBA" id="ARBA00022679"/>
    </source>
</evidence>
<evidence type="ECO:0000256" key="5">
    <source>
        <dbReference type="ARBA" id="ARBA00022801"/>
    </source>
</evidence>
<feature type="domain" description="Reverse transcriptase RNase H-like" evidence="7">
    <location>
        <begin position="4"/>
        <end position="77"/>
    </location>
</feature>
<sequence length="160" mass="18668">MKGGENGKDRKVLYEQVKFFRIESKYSQTKLQLCGVAGILKKFQTILWEKHFEVQVDANNSIEIINTPCLPNAPMTREVESIDLFFELVQNAGKKFNMIDVLLSKPKGEEEKDSEKDNFYEEEEWIKPHPGLILKELNTRKVGKLSRNKENNIYITMKQE</sequence>
<gene>
    <name evidence="8" type="ORF">O181_019588</name>
</gene>
<keyword evidence="1" id="KW-0808">Transferase</keyword>
<keyword evidence="3" id="KW-0540">Nuclease</keyword>
<dbReference type="GO" id="GO:0004519">
    <property type="term" value="F:endonuclease activity"/>
    <property type="evidence" value="ECO:0007669"/>
    <property type="project" value="UniProtKB-KW"/>
</dbReference>
<organism evidence="8 9">
    <name type="scientific">Austropuccinia psidii MF-1</name>
    <dbReference type="NCBI Taxonomy" id="1389203"/>
    <lineage>
        <taxon>Eukaryota</taxon>
        <taxon>Fungi</taxon>
        <taxon>Dikarya</taxon>
        <taxon>Basidiomycota</taxon>
        <taxon>Pucciniomycotina</taxon>
        <taxon>Pucciniomycetes</taxon>
        <taxon>Pucciniales</taxon>
        <taxon>Sphaerophragmiaceae</taxon>
        <taxon>Austropuccinia</taxon>
    </lineage>
</organism>
<proteinExistence type="predicted"/>
<dbReference type="AlphaFoldDB" id="A0A9Q3GTR0"/>
<dbReference type="OrthoDB" id="2516665at2759"/>
<keyword evidence="9" id="KW-1185">Reference proteome</keyword>
<evidence type="ECO:0000259" key="7">
    <source>
        <dbReference type="Pfam" id="PF17917"/>
    </source>
</evidence>
<evidence type="ECO:0000256" key="4">
    <source>
        <dbReference type="ARBA" id="ARBA00022759"/>
    </source>
</evidence>
<accession>A0A9Q3GTR0</accession>
<reference evidence="8" key="1">
    <citation type="submission" date="2021-03" db="EMBL/GenBank/DDBJ databases">
        <title>Draft genome sequence of rust myrtle Austropuccinia psidii MF-1, a brazilian biotype.</title>
        <authorList>
            <person name="Quecine M.C."/>
            <person name="Pachon D.M.R."/>
            <person name="Bonatelli M.L."/>
            <person name="Correr F.H."/>
            <person name="Franceschini L.M."/>
            <person name="Leite T.F."/>
            <person name="Margarido G.R.A."/>
            <person name="Almeida C.A."/>
            <person name="Ferrarezi J.A."/>
            <person name="Labate C.A."/>
        </authorList>
    </citation>
    <scope>NUCLEOTIDE SEQUENCE</scope>
    <source>
        <strain evidence="8">MF-1</strain>
    </source>
</reference>
<keyword evidence="6" id="KW-0695">RNA-directed DNA polymerase</keyword>
<keyword evidence="2" id="KW-0548">Nucleotidyltransferase</keyword>
<dbReference type="InterPro" id="IPR041373">
    <property type="entry name" value="RT_RNaseH"/>
</dbReference>
<evidence type="ECO:0000313" key="8">
    <source>
        <dbReference type="EMBL" id="MBW0479873.1"/>
    </source>
</evidence>
<dbReference type="GO" id="GO:0016787">
    <property type="term" value="F:hydrolase activity"/>
    <property type="evidence" value="ECO:0007669"/>
    <property type="project" value="UniProtKB-KW"/>
</dbReference>
<evidence type="ECO:0000313" key="9">
    <source>
        <dbReference type="Proteomes" id="UP000765509"/>
    </source>
</evidence>
<dbReference type="Proteomes" id="UP000765509">
    <property type="component" value="Unassembled WGS sequence"/>
</dbReference>
<comment type="caution">
    <text evidence="8">The sequence shown here is derived from an EMBL/GenBank/DDBJ whole genome shotgun (WGS) entry which is preliminary data.</text>
</comment>
<evidence type="ECO:0000256" key="6">
    <source>
        <dbReference type="ARBA" id="ARBA00022918"/>
    </source>
</evidence>
<evidence type="ECO:0000256" key="2">
    <source>
        <dbReference type="ARBA" id="ARBA00022695"/>
    </source>
</evidence>
<dbReference type="GO" id="GO:0003964">
    <property type="term" value="F:RNA-directed DNA polymerase activity"/>
    <property type="evidence" value="ECO:0007669"/>
    <property type="project" value="UniProtKB-KW"/>
</dbReference>
<name>A0A9Q3GTR0_9BASI</name>
<protein>
    <recommendedName>
        <fullName evidence="7">Reverse transcriptase RNase H-like domain-containing protein</fullName>
    </recommendedName>
</protein>
<keyword evidence="4" id="KW-0255">Endonuclease</keyword>
<evidence type="ECO:0000256" key="3">
    <source>
        <dbReference type="ARBA" id="ARBA00022722"/>
    </source>
</evidence>